<dbReference type="InterPro" id="IPR036047">
    <property type="entry name" value="F-box-like_dom_sf"/>
</dbReference>
<dbReference type="AlphaFoldDB" id="A0A8J5XQV4"/>
<feature type="region of interest" description="Disordered" evidence="1">
    <location>
        <begin position="314"/>
        <end position="350"/>
    </location>
</feature>
<feature type="compositionally biased region" description="Low complexity" evidence="1">
    <location>
        <begin position="332"/>
        <end position="343"/>
    </location>
</feature>
<dbReference type="Proteomes" id="UP000751190">
    <property type="component" value="Unassembled WGS sequence"/>
</dbReference>
<comment type="caution">
    <text evidence="2">The sequence shown here is derived from an EMBL/GenBank/DDBJ whole genome shotgun (WGS) entry which is preliminary data.</text>
</comment>
<proteinExistence type="predicted"/>
<reference evidence="2" key="1">
    <citation type="submission" date="2021-05" db="EMBL/GenBank/DDBJ databases">
        <title>The genome of the haptophyte Pavlova lutheri (Diacronema luteri, Pavlovales) - a model for lipid biosynthesis in eukaryotic algae.</title>
        <authorList>
            <person name="Hulatt C.J."/>
            <person name="Posewitz M.C."/>
        </authorList>
    </citation>
    <scope>NUCLEOTIDE SEQUENCE</scope>
    <source>
        <strain evidence="2">NIVA-4/92</strain>
    </source>
</reference>
<evidence type="ECO:0000313" key="3">
    <source>
        <dbReference type="Proteomes" id="UP000751190"/>
    </source>
</evidence>
<protein>
    <recommendedName>
        <fullName evidence="4">F-box domain-containing protein</fullName>
    </recommendedName>
</protein>
<name>A0A8J5XQV4_DIALT</name>
<gene>
    <name evidence="2" type="ORF">KFE25_000398</name>
</gene>
<accession>A0A8J5XQV4</accession>
<evidence type="ECO:0000313" key="2">
    <source>
        <dbReference type="EMBL" id="KAG8467082.1"/>
    </source>
</evidence>
<sequence length="367" mass="38930">MVKYGDTRWRPPSGASLAPCLFWVVPDVHHGFPSPWSFWVSSGLIAETWSRGADEMILLRRCVDWLDLRTLAAAARVCRAWRRVVYCSSNAWLRLYRSNERALDLPPLRADSSGCAVRAALAAERGGCFHARSALRDILRARQLARAALVADAARKAGRSGGAAGAADALRAAPADTPPSEEVLGAVERALGEWLPVAVREGVKQGALGVLVSRLLGEPWRARLWPCDRWSCAHARGVLPPTWRRLGPMRPPRRPVAIGTARAEASAGHAARQRLLVLFNGELFAAALMAGSGMSMGAERHLVVGDADAASCGSQARAHMDGSVETPPRVPAPADVAPNPALVGPDAAASGDEGACVAYGSLLDLSG</sequence>
<evidence type="ECO:0008006" key="4">
    <source>
        <dbReference type="Google" id="ProtNLM"/>
    </source>
</evidence>
<organism evidence="2 3">
    <name type="scientific">Diacronema lutheri</name>
    <name type="common">Unicellular marine alga</name>
    <name type="synonym">Monochrysis lutheri</name>
    <dbReference type="NCBI Taxonomy" id="2081491"/>
    <lineage>
        <taxon>Eukaryota</taxon>
        <taxon>Haptista</taxon>
        <taxon>Haptophyta</taxon>
        <taxon>Pavlovophyceae</taxon>
        <taxon>Pavlovales</taxon>
        <taxon>Pavlovaceae</taxon>
        <taxon>Diacronema</taxon>
    </lineage>
</organism>
<keyword evidence="3" id="KW-1185">Reference proteome</keyword>
<dbReference type="SUPFAM" id="SSF81383">
    <property type="entry name" value="F-box domain"/>
    <property type="match status" value="1"/>
</dbReference>
<dbReference type="EMBL" id="JAGTXO010000006">
    <property type="protein sequence ID" value="KAG8467082.1"/>
    <property type="molecule type" value="Genomic_DNA"/>
</dbReference>
<evidence type="ECO:0000256" key="1">
    <source>
        <dbReference type="SAM" id="MobiDB-lite"/>
    </source>
</evidence>